<dbReference type="SMART" id="SM00320">
    <property type="entry name" value="WD40"/>
    <property type="match status" value="2"/>
</dbReference>
<dbReference type="Gene3D" id="2.130.10.10">
    <property type="entry name" value="YVTN repeat-like/Quinoprotein amine dehydrogenase"/>
    <property type="match status" value="1"/>
</dbReference>
<sequence length="203" mass="23024">LKKCSYLVDRSPSLRPPQPSPIPSPSSKPLHGLHNFDTLAVALSSGPIHLYDITHRQLIRRFRNPDTQPCVDMALSSDGCWLVSAHRGEPLIKTWDIIQGRLVDCFRVSTPITSLAISPAGEFLATTHANCLGVYLWDNCGTYKRLHLQLLPDDYVPPVDKKPVAMPTRYDDEAYCALTDRLIWYYKHYHHSLLPLFCPTARF</sequence>
<dbReference type="AlphaFoldDB" id="A0A183B4L2"/>
<dbReference type="SUPFAM" id="SSF50978">
    <property type="entry name" value="WD40 repeat-like"/>
    <property type="match status" value="1"/>
</dbReference>
<name>A0A183B4L2_9TREM</name>
<organism evidence="1">
    <name type="scientific">Echinostoma caproni</name>
    <dbReference type="NCBI Taxonomy" id="27848"/>
    <lineage>
        <taxon>Eukaryota</taxon>
        <taxon>Metazoa</taxon>
        <taxon>Spiralia</taxon>
        <taxon>Lophotrochozoa</taxon>
        <taxon>Platyhelminthes</taxon>
        <taxon>Trematoda</taxon>
        <taxon>Digenea</taxon>
        <taxon>Plagiorchiida</taxon>
        <taxon>Echinostomata</taxon>
        <taxon>Echinostomatoidea</taxon>
        <taxon>Echinostomatidae</taxon>
        <taxon>Echinostoma</taxon>
    </lineage>
</organism>
<dbReference type="GO" id="GO:0006364">
    <property type="term" value="P:rRNA processing"/>
    <property type="evidence" value="ECO:0007669"/>
    <property type="project" value="TreeGrafter"/>
</dbReference>
<dbReference type="Pfam" id="PF25168">
    <property type="entry name" value="Beta-prop_WDR36-Utp21_2nd"/>
    <property type="match status" value="1"/>
</dbReference>
<dbReference type="InterPro" id="IPR001680">
    <property type="entry name" value="WD40_rpt"/>
</dbReference>
<accession>A0A183B4L2</accession>
<dbReference type="PANTHER" id="PTHR22840">
    <property type="entry name" value="WD REPEAT-CONTAINING PROTEIN 36"/>
    <property type="match status" value="1"/>
</dbReference>
<dbReference type="GO" id="GO:0034388">
    <property type="term" value="C:Pwp2p-containing subcomplex of 90S preribosome"/>
    <property type="evidence" value="ECO:0007669"/>
    <property type="project" value="TreeGrafter"/>
</dbReference>
<protein>
    <submittedName>
        <fullName evidence="1">WD_REPEATS_REGION domain-containing protein</fullName>
    </submittedName>
</protein>
<evidence type="ECO:0000313" key="1">
    <source>
        <dbReference type="WBParaSite" id="ECPE_0001418701-mRNA-1"/>
    </source>
</evidence>
<reference evidence="1" key="1">
    <citation type="submission" date="2016-06" db="UniProtKB">
        <authorList>
            <consortium name="WormBaseParasite"/>
        </authorList>
    </citation>
    <scope>IDENTIFICATION</scope>
</reference>
<dbReference type="GO" id="GO:0032040">
    <property type="term" value="C:small-subunit processome"/>
    <property type="evidence" value="ECO:0007669"/>
    <property type="project" value="TreeGrafter"/>
</dbReference>
<dbReference type="PANTHER" id="PTHR22840:SF12">
    <property type="entry name" value="WD REPEAT-CONTAINING PROTEIN 36"/>
    <property type="match status" value="1"/>
</dbReference>
<proteinExistence type="predicted"/>
<dbReference type="InterPro" id="IPR015943">
    <property type="entry name" value="WD40/YVTN_repeat-like_dom_sf"/>
</dbReference>
<dbReference type="InterPro" id="IPR036322">
    <property type="entry name" value="WD40_repeat_dom_sf"/>
</dbReference>
<dbReference type="WBParaSite" id="ECPE_0001418701-mRNA-1">
    <property type="protein sequence ID" value="ECPE_0001418701-mRNA-1"/>
    <property type="gene ID" value="ECPE_0001418701"/>
</dbReference>